<name>A0A644YPJ8_9ZZZZ</name>
<proteinExistence type="predicted"/>
<comment type="caution">
    <text evidence="1">The sequence shown here is derived from an EMBL/GenBank/DDBJ whole genome shotgun (WGS) entry which is preliminary data.</text>
</comment>
<dbReference type="AlphaFoldDB" id="A0A644YPJ8"/>
<organism evidence="1">
    <name type="scientific">bioreactor metagenome</name>
    <dbReference type="NCBI Taxonomy" id="1076179"/>
    <lineage>
        <taxon>unclassified sequences</taxon>
        <taxon>metagenomes</taxon>
        <taxon>ecological metagenomes</taxon>
    </lineage>
</organism>
<gene>
    <name evidence="1" type="ORF">SDC9_76460</name>
</gene>
<sequence length="58" mass="6172">MKTIQVPFEAAEDRGVTLPINFPDLAGCTCKIWAPSCHGVAPSENLYFASTDLFAGGL</sequence>
<protein>
    <submittedName>
        <fullName evidence="1">Uncharacterized protein</fullName>
    </submittedName>
</protein>
<accession>A0A644YPJ8</accession>
<reference evidence="1" key="1">
    <citation type="submission" date="2019-08" db="EMBL/GenBank/DDBJ databases">
        <authorList>
            <person name="Kucharzyk K."/>
            <person name="Murdoch R.W."/>
            <person name="Higgins S."/>
            <person name="Loffler F."/>
        </authorList>
    </citation>
    <scope>NUCLEOTIDE SEQUENCE</scope>
</reference>
<evidence type="ECO:0000313" key="1">
    <source>
        <dbReference type="EMBL" id="MPM29918.1"/>
    </source>
</evidence>
<dbReference type="EMBL" id="VSSQ01005642">
    <property type="protein sequence ID" value="MPM29918.1"/>
    <property type="molecule type" value="Genomic_DNA"/>
</dbReference>